<protein>
    <recommendedName>
        <fullName evidence="2">SCD domain-containing protein</fullName>
    </recommendedName>
</protein>
<dbReference type="EMBL" id="KB467931">
    <property type="protein sequence ID" value="PCH37402.1"/>
    <property type="molecule type" value="Genomic_DNA"/>
</dbReference>
<dbReference type="Gene3D" id="1.25.10.10">
    <property type="entry name" value="Leucine-rich Repeat Variant"/>
    <property type="match status" value="1"/>
</dbReference>
<dbReference type="PANTHER" id="PTHR11199">
    <property type="entry name" value="STROMAL ANTIGEN"/>
    <property type="match status" value="1"/>
</dbReference>
<dbReference type="PROSITE" id="PS51425">
    <property type="entry name" value="SCD"/>
    <property type="match status" value="1"/>
</dbReference>
<evidence type="ECO:0000313" key="4">
    <source>
        <dbReference type="Proteomes" id="UP000218811"/>
    </source>
</evidence>
<dbReference type="GO" id="GO:0005634">
    <property type="term" value="C:nucleus"/>
    <property type="evidence" value="ECO:0007669"/>
    <property type="project" value="TreeGrafter"/>
</dbReference>
<dbReference type="Pfam" id="PF21581">
    <property type="entry name" value="SCD"/>
    <property type="match status" value="1"/>
</dbReference>
<feature type="region of interest" description="Disordered" evidence="1">
    <location>
        <begin position="550"/>
        <end position="571"/>
    </location>
</feature>
<accession>A0A2H3J578</accession>
<evidence type="ECO:0000313" key="3">
    <source>
        <dbReference type="EMBL" id="PCH37402.1"/>
    </source>
</evidence>
<feature type="compositionally biased region" description="Polar residues" evidence="1">
    <location>
        <begin position="1016"/>
        <end position="1026"/>
    </location>
</feature>
<gene>
    <name evidence="3" type="ORF">WOLCODRAFT_84248</name>
</gene>
<dbReference type="Pfam" id="PF08514">
    <property type="entry name" value="STAG"/>
    <property type="match status" value="1"/>
</dbReference>
<dbReference type="STRING" id="742152.A0A2H3J578"/>
<keyword evidence="4" id="KW-1185">Reference proteome</keyword>
<feature type="compositionally biased region" description="Basic residues" evidence="1">
    <location>
        <begin position="1247"/>
        <end position="1256"/>
    </location>
</feature>
<feature type="region of interest" description="Disordered" evidence="1">
    <location>
        <begin position="983"/>
        <end position="1026"/>
    </location>
</feature>
<dbReference type="InterPro" id="IPR056396">
    <property type="entry name" value="HEAT_SCC3-SA"/>
</dbReference>
<sequence>MAEIESSQEVRRSQREKKQREHFVNVDSTLLKRKRSDETTDDDGAQNQTSDSESDRDNADAEEDFSTPRTKAKGAVKRSRKTKAPQPAKKPRPVKKTPAPKATSKSTVPRPRKTAARSTTRKAKQRGDDAAAFDAEQVAKDTKISGDNPLFNAIMNPAAALQSTVEDFLESLTRTPGLSLAELIVCVLRACGSNDSVNADEVVDYDGVVDALDNFTEGLKKDDSPIYPLTSKLPVFKRFRGSLSELLERLIASSAELGSLYTSDLMATLQTWVVAMSSSQLRSFRHTATVIALEVETALCEVAAAVEKEAEVVSRQREGERKRRTTANKGKGGTPREKELETKAAEVRERRAKLAEYLKEFVDGVFVHRYRDLDPNIRAECVRAMGLWFEKYPAHFLDGAYLRYVGWVLSDAQTQVRLEAVRALARAYEQTAYIGAAALQHFTERFKPRLVEMAVGDIELSVRVAVIQVLQAIDGHGLLEDEQRERLCLLVFDEETRVRKAVSGFVRGVWEESVEERLVGKKASAKDKQRAQVKALGMLLVKWGRALDKASGEPESDEEGGNDLGEGPSKRVKSRGVASLIASQHKGRVELIVEALWADVEPVSDWENLLDILLLDHSAAGEESSSGGRESTQDSGVDEAWRLEEAEEAILLEMLVAVIRKAKADLAGAKKVKDEELSSNITRALIKAMPRLFVKHQTDESRMADVLLIPQLINLDLYLEMRMMTAYATLWEDISKQFLSHSSPIILANAVATIRYMMDATSLSKTNSTKILELEDELSTSLRDALAARDEIELASFSEDEVLALEAINTRLAALVGVRDMTAWMEEDEGGKQSSAWDIISALAERCRLGYREEEMMVDRALHVLTLHIIWKARLLTSADELSPEEIRFKDKLSEQRDYLLEKLLEFAVGTQSNTAEGVRRAAFQNLMNLHILFCPAQSVAPDGSRLPTASLPLTLDDDAQYRCAGFIQAEIERYIDELDISAPRRDRDSDDDRSDASQSEVENDGERAVKAKKAPQTQSGDRPTTRTQLEKEYVFLNVITTFLRAIRAGVIHFQHSTIILAHYGRLGPAFDLCTKVIIDILREEGMYKNNGDGVVAVICQALRDSFTLLLDGMVESEEHSTALAKSLAACFMIRGAQLAVIRKLDSQYIIAIHITSLSWMAKRLAAYESAKNKKSRNKAILFFKVLQPLVTGIDNRDALKIKAHLDQVIAQHKLDIPPTAKSWEPYRAYEKKLSTVLSKEKSAGTKGKRASKKAGKSAETVTTDDETGHETVGEDNAAPLTRPKPRARHRGVRSAAPATDEEGDAESPLTLPSPSEEPLTPASIPDEPATSAAVPEPRTPIARSRSRAAYQRRMSERRSTSPLTSSPEPEIDQSQLVTPLASRKRGRSPEREEEDITGGSQGLNSSQRAAGNESLPSSSQASQATQVNEIRIKRKRVRH</sequence>
<feature type="compositionally biased region" description="Basic residues" evidence="1">
    <location>
        <begin position="1284"/>
        <end position="1293"/>
    </location>
</feature>
<dbReference type="SUPFAM" id="SSF48371">
    <property type="entry name" value="ARM repeat"/>
    <property type="match status" value="1"/>
</dbReference>
<dbReference type="GO" id="GO:0003682">
    <property type="term" value="F:chromatin binding"/>
    <property type="evidence" value="ECO:0007669"/>
    <property type="project" value="TreeGrafter"/>
</dbReference>
<dbReference type="GO" id="GO:0007062">
    <property type="term" value="P:sister chromatid cohesion"/>
    <property type="evidence" value="ECO:0007669"/>
    <property type="project" value="UniProtKB-ARBA"/>
</dbReference>
<dbReference type="PANTHER" id="PTHR11199:SF0">
    <property type="entry name" value="LD34181P-RELATED"/>
    <property type="match status" value="1"/>
</dbReference>
<dbReference type="InterPro" id="IPR016024">
    <property type="entry name" value="ARM-type_fold"/>
</dbReference>
<feature type="compositionally biased region" description="Low complexity" evidence="1">
    <location>
        <begin position="1307"/>
        <end position="1322"/>
    </location>
</feature>
<dbReference type="InterPro" id="IPR020839">
    <property type="entry name" value="SCD"/>
</dbReference>
<feature type="compositionally biased region" description="Basic residues" evidence="1">
    <location>
        <begin position="70"/>
        <end position="95"/>
    </location>
</feature>
<feature type="region of interest" description="Disordered" evidence="1">
    <location>
        <begin position="1"/>
        <end position="132"/>
    </location>
</feature>
<evidence type="ECO:0000256" key="1">
    <source>
        <dbReference type="SAM" id="MobiDB-lite"/>
    </source>
</evidence>
<dbReference type="GO" id="GO:0000785">
    <property type="term" value="C:chromatin"/>
    <property type="evidence" value="ECO:0007669"/>
    <property type="project" value="TreeGrafter"/>
</dbReference>
<dbReference type="OMA" id="FVANVQD"/>
<dbReference type="InterPro" id="IPR039662">
    <property type="entry name" value="Cohesin_Scc3/SA"/>
</dbReference>
<feature type="compositionally biased region" description="Basic residues" evidence="1">
    <location>
        <begin position="110"/>
        <end position="124"/>
    </location>
</feature>
<dbReference type="OrthoDB" id="498590at2759"/>
<dbReference type="Pfam" id="PF24571">
    <property type="entry name" value="HEAT_SCC3-SA"/>
    <property type="match status" value="1"/>
</dbReference>
<dbReference type="InterPro" id="IPR011989">
    <property type="entry name" value="ARM-like"/>
</dbReference>
<dbReference type="Proteomes" id="UP000218811">
    <property type="component" value="Unassembled WGS sequence"/>
</dbReference>
<feature type="domain" description="SCD" evidence="2">
    <location>
        <begin position="366"/>
        <end position="453"/>
    </location>
</feature>
<feature type="compositionally biased region" description="Basic and acidic residues" evidence="1">
    <location>
        <begin position="8"/>
        <end position="24"/>
    </location>
</feature>
<feature type="compositionally biased region" description="Basic and acidic residues" evidence="1">
    <location>
        <begin position="334"/>
        <end position="344"/>
    </location>
</feature>
<organism evidence="3 4">
    <name type="scientific">Wolfiporia cocos (strain MD-104)</name>
    <name type="common">Brown rot fungus</name>
    <dbReference type="NCBI Taxonomy" id="742152"/>
    <lineage>
        <taxon>Eukaryota</taxon>
        <taxon>Fungi</taxon>
        <taxon>Dikarya</taxon>
        <taxon>Basidiomycota</taxon>
        <taxon>Agaricomycotina</taxon>
        <taxon>Agaricomycetes</taxon>
        <taxon>Polyporales</taxon>
        <taxon>Phaeolaceae</taxon>
        <taxon>Wolfiporia</taxon>
    </lineage>
</organism>
<proteinExistence type="predicted"/>
<reference evidence="3 4" key="1">
    <citation type="journal article" date="2012" name="Science">
        <title>The Paleozoic origin of enzymatic lignin decomposition reconstructed from 31 fungal genomes.</title>
        <authorList>
            <person name="Floudas D."/>
            <person name="Binder M."/>
            <person name="Riley R."/>
            <person name="Barry K."/>
            <person name="Blanchette R.A."/>
            <person name="Henrissat B."/>
            <person name="Martinez A.T."/>
            <person name="Otillar R."/>
            <person name="Spatafora J.W."/>
            <person name="Yadav J.S."/>
            <person name="Aerts A."/>
            <person name="Benoit I."/>
            <person name="Boyd A."/>
            <person name="Carlson A."/>
            <person name="Copeland A."/>
            <person name="Coutinho P.M."/>
            <person name="de Vries R.P."/>
            <person name="Ferreira P."/>
            <person name="Findley K."/>
            <person name="Foster B."/>
            <person name="Gaskell J."/>
            <person name="Glotzer D."/>
            <person name="Gorecki P."/>
            <person name="Heitman J."/>
            <person name="Hesse C."/>
            <person name="Hori C."/>
            <person name="Igarashi K."/>
            <person name="Jurgens J.A."/>
            <person name="Kallen N."/>
            <person name="Kersten P."/>
            <person name="Kohler A."/>
            <person name="Kuees U."/>
            <person name="Kumar T.K.A."/>
            <person name="Kuo A."/>
            <person name="LaButti K."/>
            <person name="Larrondo L.F."/>
            <person name="Lindquist E."/>
            <person name="Ling A."/>
            <person name="Lombard V."/>
            <person name="Lucas S."/>
            <person name="Lundell T."/>
            <person name="Martin R."/>
            <person name="McLaughlin D.J."/>
            <person name="Morgenstern I."/>
            <person name="Morin E."/>
            <person name="Murat C."/>
            <person name="Nagy L.G."/>
            <person name="Nolan M."/>
            <person name="Ohm R.A."/>
            <person name="Patyshakuliyeva A."/>
            <person name="Rokas A."/>
            <person name="Ruiz-Duenas F.J."/>
            <person name="Sabat G."/>
            <person name="Salamov A."/>
            <person name="Samejima M."/>
            <person name="Schmutz J."/>
            <person name="Slot J.C."/>
            <person name="St John F."/>
            <person name="Stenlid J."/>
            <person name="Sun H."/>
            <person name="Sun S."/>
            <person name="Syed K."/>
            <person name="Tsang A."/>
            <person name="Wiebenga A."/>
            <person name="Young D."/>
            <person name="Pisabarro A."/>
            <person name="Eastwood D.C."/>
            <person name="Martin F."/>
            <person name="Cullen D."/>
            <person name="Grigoriev I.V."/>
            <person name="Hibbett D.S."/>
        </authorList>
    </citation>
    <scope>NUCLEOTIDE SEQUENCE [LARGE SCALE GENOMIC DNA]</scope>
    <source>
        <strain evidence="3 4">MD-104</strain>
    </source>
</reference>
<dbReference type="GO" id="GO:0008278">
    <property type="term" value="C:cohesin complex"/>
    <property type="evidence" value="ECO:0007669"/>
    <property type="project" value="TreeGrafter"/>
</dbReference>
<evidence type="ECO:0000259" key="2">
    <source>
        <dbReference type="PROSITE" id="PS51425"/>
    </source>
</evidence>
<feature type="compositionally biased region" description="Polar residues" evidence="1">
    <location>
        <begin position="1403"/>
        <end position="1429"/>
    </location>
</feature>
<feature type="region of interest" description="Disordered" evidence="1">
    <location>
        <begin position="1238"/>
        <end position="1440"/>
    </location>
</feature>
<feature type="region of interest" description="Disordered" evidence="1">
    <location>
        <begin position="313"/>
        <end position="344"/>
    </location>
</feature>
<name>A0A2H3J578_WOLCO</name>
<dbReference type="InterPro" id="IPR013721">
    <property type="entry name" value="STAG"/>
</dbReference>